<protein>
    <recommendedName>
        <fullName evidence="3">Heterokaryon incompatibility domain-containing protein</fullName>
    </recommendedName>
</protein>
<comment type="caution">
    <text evidence="1">The sequence shown here is derived from an EMBL/GenBank/DDBJ whole genome shotgun (WGS) entry which is preliminary data.</text>
</comment>
<dbReference type="PANTHER" id="PTHR10622">
    <property type="entry name" value="HET DOMAIN-CONTAINING PROTEIN"/>
    <property type="match status" value="1"/>
</dbReference>
<keyword evidence="2" id="KW-1185">Reference proteome</keyword>
<dbReference type="AlphaFoldDB" id="A0AA40ASC2"/>
<dbReference type="Proteomes" id="UP001172102">
    <property type="component" value="Unassembled WGS sequence"/>
</dbReference>
<evidence type="ECO:0000313" key="1">
    <source>
        <dbReference type="EMBL" id="KAK0721077.1"/>
    </source>
</evidence>
<evidence type="ECO:0000313" key="2">
    <source>
        <dbReference type="Proteomes" id="UP001172102"/>
    </source>
</evidence>
<proteinExistence type="predicted"/>
<reference evidence="1" key="1">
    <citation type="submission" date="2023-06" db="EMBL/GenBank/DDBJ databases">
        <title>Genome-scale phylogeny and comparative genomics of the fungal order Sordariales.</title>
        <authorList>
            <consortium name="Lawrence Berkeley National Laboratory"/>
            <person name="Hensen N."/>
            <person name="Bonometti L."/>
            <person name="Westerberg I."/>
            <person name="Brannstrom I.O."/>
            <person name="Guillou S."/>
            <person name="Cros-Aarteil S."/>
            <person name="Calhoun S."/>
            <person name="Haridas S."/>
            <person name="Kuo A."/>
            <person name="Mondo S."/>
            <person name="Pangilinan J."/>
            <person name="Riley R."/>
            <person name="Labutti K."/>
            <person name="Andreopoulos B."/>
            <person name="Lipzen A."/>
            <person name="Chen C."/>
            <person name="Yanf M."/>
            <person name="Daum C."/>
            <person name="Ng V."/>
            <person name="Clum A."/>
            <person name="Steindorff A."/>
            <person name="Ohm R."/>
            <person name="Martin F."/>
            <person name="Silar P."/>
            <person name="Natvig D."/>
            <person name="Lalanne C."/>
            <person name="Gautier V."/>
            <person name="Ament-Velasquez S.L."/>
            <person name="Kruys A."/>
            <person name="Hutchinson M.I."/>
            <person name="Powell A.J."/>
            <person name="Barry K."/>
            <person name="Miller A.N."/>
            <person name="Grigoriev I.V."/>
            <person name="Debuchy R."/>
            <person name="Gladieux P."/>
            <person name="Thoren M.H."/>
            <person name="Johannesson H."/>
        </authorList>
    </citation>
    <scope>NUCLEOTIDE SEQUENCE</scope>
    <source>
        <strain evidence="1">SMH4607-1</strain>
    </source>
</reference>
<evidence type="ECO:0008006" key="3">
    <source>
        <dbReference type="Google" id="ProtNLM"/>
    </source>
</evidence>
<dbReference type="EMBL" id="JAUKUA010000003">
    <property type="protein sequence ID" value="KAK0721077.1"/>
    <property type="molecule type" value="Genomic_DNA"/>
</dbReference>
<gene>
    <name evidence="1" type="ORF">B0H67DRAFT_578080</name>
</gene>
<name>A0AA40ASC2_9PEZI</name>
<accession>A0AA40ASC2</accession>
<dbReference type="PANTHER" id="PTHR10622:SF10">
    <property type="entry name" value="HET DOMAIN-CONTAINING PROTEIN"/>
    <property type="match status" value="1"/>
</dbReference>
<sequence>MWLLDTESLALCAVGDSSDEKYAILSHTWEWSGETSFQDIKNLAVARGTAGFSKIEKTCGIARTGKSALKYAWIDTCCI</sequence>
<organism evidence="1 2">
    <name type="scientific">Lasiosphaeris hirsuta</name>
    <dbReference type="NCBI Taxonomy" id="260670"/>
    <lineage>
        <taxon>Eukaryota</taxon>
        <taxon>Fungi</taxon>
        <taxon>Dikarya</taxon>
        <taxon>Ascomycota</taxon>
        <taxon>Pezizomycotina</taxon>
        <taxon>Sordariomycetes</taxon>
        <taxon>Sordariomycetidae</taxon>
        <taxon>Sordariales</taxon>
        <taxon>Lasiosphaeriaceae</taxon>
        <taxon>Lasiosphaeris</taxon>
    </lineage>
</organism>